<protein>
    <submittedName>
        <fullName evidence="2">Uncharacterized protein</fullName>
    </submittedName>
</protein>
<feature type="transmembrane region" description="Helical" evidence="1">
    <location>
        <begin position="170"/>
        <end position="189"/>
    </location>
</feature>
<keyword evidence="3" id="KW-1185">Reference proteome</keyword>
<proteinExistence type="predicted"/>
<feature type="transmembrane region" description="Helical" evidence="1">
    <location>
        <begin position="55"/>
        <end position="76"/>
    </location>
</feature>
<keyword evidence="1" id="KW-0472">Membrane</keyword>
<feature type="transmembrane region" description="Helical" evidence="1">
    <location>
        <begin position="141"/>
        <end position="158"/>
    </location>
</feature>
<accession>A0ABS5W5U7</accession>
<keyword evidence="1" id="KW-1133">Transmembrane helix</keyword>
<gene>
    <name evidence="2" type="ORF">KK137_12250</name>
</gene>
<name>A0ABS5W5U7_9SPHN</name>
<keyword evidence="1" id="KW-0812">Transmembrane</keyword>
<sequence>MFSYLINRWIVARRFEKSGAGYIYRRRPHLPGIPLSEEERLETLREFRRRYWKSSLVLLGGMLGATLAMAILSVALNIDESFMSFAGFGIAIVMLVLILREQRQWSLLPEKRFPHRPPVASGLPSGGWFIRFVALSRRRSWPAHVGLIALYSTIVWFLTPRTLDASMGHWFFFSCFAIGLALLIVGVITKARQSGGD</sequence>
<comment type="caution">
    <text evidence="2">The sequence shown here is derived from an EMBL/GenBank/DDBJ whole genome shotgun (WGS) entry which is preliminary data.</text>
</comment>
<evidence type="ECO:0000313" key="3">
    <source>
        <dbReference type="Proteomes" id="UP000811255"/>
    </source>
</evidence>
<evidence type="ECO:0000256" key="1">
    <source>
        <dbReference type="SAM" id="Phobius"/>
    </source>
</evidence>
<dbReference type="Proteomes" id="UP000811255">
    <property type="component" value="Unassembled WGS sequence"/>
</dbReference>
<feature type="transmembrane region" description="Helical" evidence="1">
    <location>
        <begin position="82"/>
        <end position="99"/>
    </location>
</feature>
<organism evidence="2 3">
    <name type="scientific">Croceibacterium selenioxidans</name>
    <dbReference type="NCBI Taxonomy" id="2838833"/>
    <lineage>
        <taxon>Bacteria</taxon>
        <taxon>Pseudomonadati</taxon>
        <taxon>Pseudomonadota</taxon>
        <taxon>Alphaproteobacteria</taxon>
        <taxon>Sphingomonadales</taxon>
        <taxon>Erythrobacteraceae</taxon>
        <taxon>Croceibacterium</taxon>
    </lineage>
</organism>
<dbReference type="RefSeq" id="WP_214536698.1">
    <property type="nucleotide sequence ID" value="NZ_JAHFVK010000002.1"/>
</dbReference>
<evidence type="ECO:0000313" key="2">
    <source>
        <dbReference type="EMBL" id="MBT2135101.1"/>
    </source>
</evidence>
<dbReference type="EMBL" id="JAHFVK010000002">
    <property type="protein sequence ID" value="MBT2135101.1"/>
    <property type="molecule type" value="Genomic_DNA"/>
</dbReference>
<reference evidence="2 3" key="1">
    <citation type="submission" date="2021-05" db="EMBL/GenBank/DDBJ databases">
        <title>Croceibacterium sp. LX-88 genome sequence.</title>
        <authorList>
            <person name="Luo X."/>
        </authorList>
    </citation>
    <scope>NUCLEOTIDE SEQUENCE [LARGE SCALE GENOMIC DNA]</scope>
    <source>
        <strain evidence="2 3">LX-88</strain>
    </source>
</reference>